<evidence type="ECO:0000313" key="4">
    <source>
        <dbReference type="Proteomes" id="UP000005508"/>
    </source>
</evidence>
<gene>
    <name evidence="3" type="ORF">SC1083_1676</name>
</gene>
<comment type="caution">
    <text evidence="3">The sequence shown here is derived from an EMBL/GenBank/DDBJ whole genome shotgun (WGS) entry which is preliminary data.</text>
</comment>
<dbReference type="SMR" id="G4AA03"/>
<evidence type="ECO:0000313" key="3">
    <source>
        <dbReference type="EMBL" id="EGY33115.1"/>
    </source>
</evidence>
<dbReference type="InterPro" id="IPR011250">
    <property type="entry name" value="OMP/PagP_B-barrel"/>
</dbReference>
<name>G4AA03_AGGAC</name>
<dbReference type="SUPFAM" id="SSF56925">
    <property type="entry name" value="OMPA-like"/>
    <property type="match status" value="1"/>
</dbReference>
<dbReference type="PROSITE" id="PS51257">
    <property type="entry name" value="PROKAR_LIPOPROTEIN"/>
    <property type="match status" value="1"/>
</dbReference>
<protein>
    <submittedName>
        <fullName evidence="3">Lipoprotein, putative</fullName>
    </submittedName>
</protein>
<sequence length="254" mass="26589">MSNFKHSISKLSLIVLTSLTVAACGSGGGGSGSPAPVVNTGAVFSVSEKGNVSKTSINSNSNLKALDIGGHKINLLEDSDSYSFIGENNSLYQYGYLFSKTEDLPNDQVFYNGKTAKDIPSVGEVKYLGSVVIAGQKRDGAPIGVGDQITKGKAEIRADFGSKKLDGKFIFGPGTLERTGMSADSQVINMNATISNNSFEGKAKSEHLSGEAAVEGKFYGNNAEALAGAFHRSGEKPWYGAFGAKKDDSAKPNP</sequence>
<organism evidence="3 4">
    <name type="scientific">Aggregatibacter actinomycetemcomitans serotype e str. SC1083</name>
    <dbReference type="NCBI Taxonomy" id="907488"/>
    <lineage>
        <taxon>Bacteria</taxon>
        <taxon>Pseudomonadati</taxon>
        <taxon>Pseudomonadota</taxon>
        <taxon>Gammaproteobacteria</taxon>
        <taxon>Pasteurellales</taxon>
        <taxon>Pasteurellaceae</taxon>
        <taxon>Aggregatibacter</taxon>
    </lineage>
</organism>
<dbReference type="InterPro" id="IPR001677">
    <property type="entry name" value="TbpB_B_D"/>
</dbReference>
<dbReference type="PATRIC" id="fig|907488.3.peg.1645"/>
<reference evidence="3 4" key="1">
    <citation type="submission" date="2010-10" db="EMBL/GenBank/DDBJ databases">
        <authorList>
            <person name="Chen C."/>
            <person name="Kittichotirat W."/>
            <person name="Asikainen S."/>
            <person name="Bumgarner R."/>
        </authorList>
    </citation>
    <scope>NUCLEOTIDE SEQUENCE [LARGE SCALE GENOMIC DNA]</scope>
    <source>
        <strain evidence="3 4">SC1083</strain>
    </source>
</reference>
<dbReference type="EMBL" id="AEJM01000036">
    <property type="protein sequence ID" value="EGY33115.1"/>
    <property type="molecule type" value="Genomic_DNA"/>
</dbReference>
<proteinExistence type="predicted"/>
<dbReference type="AlphaFoldDB" id="G4AA03"/>
<feature type="chain" id="PRO_5003461338" evidence="1">
    <location>
        <begin position="24"/>
        <end position="254"/>
    </location>
</feature>
<evidence type="ECO:0000256" key="1">
    <source>
        <dbReference type="SAM" id="SignalP"/>
    </source>
</evidence>
<feature type="domain" description="Transferrin-binding protein B C-lobe/N-lobe beta-barrel" evidence="2">
    <location>
        <begin position="119"/>
        <end position="246"/>
    </location>
</feature>
<keyword evidence="1" id="KW-0732">Signal</keyword>
<dbReference type="RefSeq" id="WP_005558569.1">
    <property type="nucleotide sequence ID" value="NZ_AEJM01000036.1"/>
</dbReference>
<evidence type="ECO:0000259" key="2">
    <source>
        <dbReference type="Pfam" id="PF01298"/>
    </source>
</evidence>
<dbReference type="Pfam" id="PF01298">
    <property type="entry name" value="TbpB_B_D"/>
    <property type="match status" value="1"/>
</dbReference>
<dbReference type="Proteomes" id="UP000005508">
    <property type="component" value="Unassembled WGS sequence"/>
</dbReference>
<keyword evidence="3" id="KW-0449">Lipoprotein</keyword>
<feature type="signal peptide" evidence="1">
    <location>
        <begin position="1"/>
        <end position="23"/>
    </location>
</feature>
<dbReference type="Gene3D" id="2.40.160.90">
    <property type="match status" value="1"/>
</dbReference>
<accession>G4AA03</accession>